<evidence type="ECO:0000256" key="7">
    <source>
        <dbReference type="ARBA" id="ARBA00023163"/>
    </source>
</evidence>
<dbReference type="Pfam" id="PF00105">
    <property type="entry name" value="zf-C4"/>
    <property type="match status" value="1"/>
</dbReference>
<dbReference type="GO" id="GO:0008270">
    <property type="term" value="F:zinc ion binding"/>
    <property type="evidence" value="ECO:0007669"/>
    <property type="project" value="UniProtKB-KW"/>
</dbReference>
<dbReference type="PANTHER" id="PTHR46011:SF4">
    <property type="entry name" value="NUCLEAR HORMONE RECEPTOR FAMILY MEMBER NHR-43"/>
    <property type="match status" value="1"/>
</dbReference>
<evidence type="ECO:0000256" key="2">
    <source>
        <dbReference type="ARBA" id="ARBA00022723"/>
    </source>
</evidence>
<keyword evidence="7" id="KW-0804">Transcription</keyword>
<evidence type="ECO:0000256" key="4">
    <source>
        <dbReference type="ARBA" id="ARBA00022833"/>
    </source>
</evidence>
<evidence type="ECO:0000313" key="12">
    <source>
        <dbReference type="WBParaSite" id="ACRNAN_Path_627.g2326.t1"/>
    </source>
</evidence>
<accession>A0A914C907</accession>
<dbReference type="PRINTS" id="PR00047">
    <property type="entry name" value="STROIDFINGER"/>
</dbReference>
<evidence type="ECO:0000256" key="3">
    <source>
        <dbReference type="ARBA" id="ARBA00022771"/>
    </source>
</evidence>
<dbReference type="GO" id="GO:0006357">
    <property type="term" value="P:regulation of transcription by RNA polymerase II"/>
    <property type="evidence" value="ECO:0007669"/>
    <property type="project" value="TreeGrafter"/>
</dbReference>
<dbReference type="PROSITE" id="PS00031">
    <property type="entry name" value="NUCLEAR_REC_DBD_1"/>
    <property type="match status" value="1"/>
</dbReference>
<reference evidence="12" key="1">
    <citation type="submission" date="2022-11" db="UniProtKB">
        <authorList>
            <consortium name="WormBaseParasite"/>
        </authorList>
    </citation>
    <scope>IDENTIFICATION</scope>
</reference>
<dbReference type="PROSITE" id="PS51030">
    <property type="entry name" value="NUCLEAR_REC_DBD_2"/>
    <property type="match status" value="1"/>
</dbReference>
<dbReference type="GO" id="GO:0000978">
    <property type="term" value="F:RNA polymerase II cis-regulatory region sequence-specific DNA binding"/>
    <property type="evidence" value="ECO:0007669"/>
    <property type="project" value="InterPro"/>
</dbReference>
<dbReference type="GO" id="GO:0005634">
    <property type="term" value="C:nucleus"/>
    <property type="evidence" value="ECO:0007669"/>
    <property type="project" value="UniProtKB-SubCell"/>
</dbReference>
<evidence type="ECO:0000256" key="5">
    <source>
        <dbReference type="ARBA" id="ARBA00023015"/>
    </source>
</evidence>
<dbReference type="SUPFAM" id="SSF57716">
    <property type="entry name" value="Glucocorticoid receptor-like (DNA-binding domain)"/>
    <property type="match status" value="1"/>
</dbReference>
<evidence type="ECO:0000259" key="10">
    <source>
        <dbReference type="PROSITE" id="PS51030"/>
    </source>
</evidence>
<dbReference type="InterPro" id="IPR013088">
    <property type="entry name" value="Znf_NHR/GATA"/>
</dbReference>
<keyword evidence="4" id="KW-0862">Zinc</keyword>
<dbReference type="GO" id="GO:0003700">
    <property type="term" value="F:DNA-binding transcription factor activity"/>
    <property type="evidence" value="ECO:0007669"/>
    <property type="project" value="InterPro"/>
</dbReference>
<evidence type="ECO:0000256" key="6">
    <source>
        <dbReference type="ARBA" id="ARBA00023125"/>
    </source>
</evidence>
<keyword evidence="2" id="KW-0479">Metal-binding</keyword>
<keyword evidence="5" id="KW-0805">Transcription regulation</keyword>
<dbReference type="PANTHER" id="PTHR46011">
    <property type="entry name" value="NUCLEAR HORMONE RECEPTOR FAMILY MEMBER NHR-86-RELATED"/>
    <property type="match status" value="1"/>
</dbReference>
<keyword evidence="8" id="KW-0675">Receptor</keyword>
<dbReference type="Gene3D" id="3.30.50.10">
    <property type="entry name" value="Erythroid Transcription Factor GATA-1, subunit A"/>
    <property type="match status" value="1"/>
</dbReference>
<dbReference type="CDD" id="cd06960">
    <property type="entry name" value="NR_DBD_HNF4A"/>
    <property type="match status" value="1"/>
</dbReference>
<keyword evidence="11" id="KW-1185">Reference proteome</keyword>
<comment type="subcellular location">
    <subcellularLocation>
        <location evidence="1">Nucleus</location>
    </subcellularLocation>
</comment>
<dbReference type="WBParaSite" id="ACRNAN_Path_627.g2326.t1">
    <property type="protein sequence ID" value="ACRNAN_Path_627.g2326.t1"/>
    <property type="gene ID" value="ACRNAN_Path_627.g2326"/>
</dbReference>
<evidence type="ECO:0000256" key="9">
    <source>
        <dbReference type="ARBA" id="ARBA00023242"/>
    </source>
</evidence>
<dbReference type="SMART" id="SM00399">
    <property type="entry name" value="ZnF_C4"/>
    <property type="match status" value="1"/>
</dbReference>
<dbReference type="InterPro" id="IPR049636">
    <property type="entry name" value="HNF4-like_DBD"/>
</dbReference>
<dbReference type="InterPro" id="IPR001628">
    <property type="entry name" value="Znf_hrmn_rcpt"/>
</dbReference>
<name>A0A914C907_9BILA</name>
<keyword evidence="6" id="KW-0238">DNA-binding</keyword>
<protein>
    <submittedName>
        <fullName evidence="12">Nuclear receptor domain-containing protein</fullName>
    </submittedName>
</protein>
<evidence type="ECO:0000256" key="8">
    <source>
        <dbReference type="ARBA" id="ARBA00023170"/>
    </source>
</evidence>
<keyword evidence="9" id="KW-0539">Nucleus</keyword>
<sequence>MITCAICDRNTDRQRHYGAQVCPACFAFFRRSLAEEKEYTCKGDGNCNVKKEFRNICRACRLKLCFEAGMRREDAKNSTNSSSPSEVTHYENYQLSNSSNHIPSSIPYQTKLVPDTSIEQQYPTLSRLTEGIKKFQDAQKTVIIAQNSAIMFSNSKFKLIKKSLLYRLQQACVPLIYSMINDYFDLSHLLNFEQKHQLLKSFAMKFWFLIINYQTTKLFPNLDDTRLIIDSTYVIDYKNANHIHYFLCEFENPEKQFE</sequence>
<evidence type="ECO:0000256" key="1">
    <source>
        <dbReference type="ARBA" id="ARBA00004123"/>
    </source>
</evidence>
<dbReference type="Proteomes" id="UP000887540">
    <property type="component" value="Unplaced"/>
</dbReference>
<evidence type="ECO:0000313" key="11">
    <source>
        <dbReference type="Proteomes" id="UP000887540"/>
    </source>
</evidence>
<organism evidence="11 12">
    <name type="scientific">Acrobeloides nanus</name>
    <dbReference type="NCBI Taxonomy" id="290746"/>
    <lineage>
        <taxon>Eukaryota</taxon>
        <taxon>Metazoa</taxon>
        <taxon>Ecdysozoa</taxon>
        <taxon>Nematoda</taxon>
        <taxon>Chromadorea</taxon>
        <taxon>Rhabditida</taxon>
        <taxon>Tylenchina</taxon>
        <taxon>Cephalobomorpha</taxon>
        <taxon>Cephaloboidea</taxon>
        <taxon>Cephalobidae</taxon>
        <taxon>Acrobeloides</taxon>
    </lineage>
</organism>
<proteinExistence type="predicted"/>
<dbReference type="AlphaFoldDB" id="A0A914C907"/>
<keyword evidence="3" id="KW-0863">Zinc-finger</keyword>
<feature type="domain" description="Nuclear receptor" evidence="10">
    <location>
        <begin position="1"/>
        <end position="77"/>
    </location>
</feature>